<dbReference type="EC" id="3.4.21.84" evidence="9"/>
<dbReference type="PANTHER" id="PTHR24264:SF54">
    <property type="entry name" value="PEPTIDASE S1 DOMAIN-CONTAINING PROTEIN"/>
    <property type="match status" value="1"/>
</dbReference>
<evidence type="ECO:0000256" key="5">
    <source>
        <dbReference type="ARBA" id="ARBA00022820"/>
    </source>
</evidence>
<evidence type="ECO:0000259" key="11">
    <source>
        <dbReference type="PROSITE" id="PS50240"/>
    </source>
</evidence>
<evidence type="ECO:0000256" key="7">
    <source>
        <dbReference type="ARBA" id="ARBA00023157"/>
    </source>
</evidence>
<dbReference type="GO" id="GO:0004252">
    <property type="term" value="F:serine-type endopeptidase activity"/>
    <property type="evidence" value="ECO:0007669"/>
    <property type="project" value="InterPro"/>
</dbReference>
<keyword evidence="7" id="KW-1015">Disulfide bond</keyword>
<dbReference type="AlphaFoldDB" id="A0A077ZGL8"/>
<dbReference type="EMBL" id="HG806208">
    <property type="protein sequence ID" value="CDW57755.1"/>
    <property type="molecule type" value="Genomic_DNA"/>
</dbReference>
<evidence type="ECO:0000313" key="13">
    <source>
        <dbReference type="Proteomes" id="UP000030665"/>
    </source>
</evidence>
<comment type="catalytic activity">
    <reaction evidence="8">
        <text>Selective cleavage of 103-Arg-|-Ser-104 and 124-Ile-|-Ile-125 bonds in Limulus clotting factor B to form activated factor B. Cleavage of -Pro-Arg-|-Xaa- bonds in synthetic substrates.</text>
        <dbReference type="EC" id="3.4.21.84"/>
    </reaction>
</comment>
<keyword evidence="13" id="KW-1185">Reference proteome</keyword>
<feature type="domain" description="Peptidase S1" evidence="11">
    <location>
        <begin position="367"/>
        <end position="615"/>
    </location>
</feature>
<evidence type="ECO:0000256" key="6">
    <source>
        <dbReference type="ARBA" id="ARBA00022825"/>
    </source>
</evidence>
<dbReference type="GO" id="GO:0042381">
    <property type="term" value="P:hemolymph coagulation"/>
    <property type="evidence" value="ECO:0007669"/>
    <property type="project" value="UniProtKB-KW"/>
</dbReference>
<name>A0A077ZGL8_TRITR</name>
<evidence type="ECO:0000256" key="4">
    <source>
        <dbReference type="ARBA" id="ARBA00022801"/>
    </source>
</evidence>
<dbReference type="PROSITE" id="PS50240">
    <property type="entry name" value="TRYPSIN_DOM"/>
    <property type="match status" value="2"/>
</dbReference>
<organism evidence="12 13">
    <name type="scientific">Trichuris trichiura</name>
    <name type="common">Whipworm</name>
    <name type="synonym">Trichocephalus trichiurus</name>
    <dbReference type="NCBI Taxonomy" id="36087"/>
    <lineage>
        <taxon>Eukaryota</taxon>
        <taxon>Metazoa</taxon>
        <taxon>Ecdysozoa</taxon>
        <taxon>Nematoda</taxon>
        <taxon>Enoplea</taxon>
        <taxon>Dorylaimia</taxon>
        <taxon>Trichinellida</taxon>
        <taxon>Trichuridae</taxon>
        <taxon>Trichuris</taxon>
    </lineage>
</organism>
<dbReference type="InterPro" id="IPR018114">
    <property type="entry name" value="TRYPSIN_HIS"/>
</dbReference>
<dbReference type="PRINTS" id="PR00722">
    <property type="entry name" value="CHYMOTRYPSIN"/>
</dbReference>
<keyword evidence="12" id="KW-0812">Transmembrane</keyword>
<protein>
    <recommendedName>
        <fullName evidence="9">limulus clotting factor C</fullName>
        <ecNumber evidence="9">3.4.21.84</ecNumber>
    </recommendedName>
</protein>
<dbReference type="InterPro" id="IPR001254">
    <property type="entry name" value="Trypsin_dom"/>
</dbReference>
<evidence type="ECO:0000256" key="9">
    <source>
        <dbReference type="ARBA" id="ARBA00066707"/>
    </source>
</evidence>
<evidence type="ECO:0000256" key="1">
    <source>
        <dbReference type="ARBA" id="ARBA00022659"/>
    </source>
</evidence>
<evidence type="ECO:0000256" key="10">
    <source>
        <dbReference type="RuleBase" id="RU363034"/>
    </source>
</evidence>
<keyword evidence="4 10" id="KW-0378">Hydrolase</keyword>
<evidence type="ECO:0000256" key="8">
    <source>
        <dbReference type="ARBA" id="ARBA00052079"/>
    </source>
</evidence>
<dbReference type="OrthoDB" id="10061449at2759"/>
<gene>
    <name evidence="12" type="ORF">TTRE_0000605001</name>
</gene>
<keyword evidence="1" id="KW-0768">Sushi</keyword>
<dbReference type="InterPro" id="IPR033116">
    <property type="entry name" value="TRYPSIN_SER"/>
</dbReference>
<reference evidence="12" key="1">
    <citation type="submission" date="2014-01" db="EMBL/GenBank/DDBJ databases">
        <authorList>
            <person name="Aslett M."/>
        </authorList>
    </citation>
    <scope>NUCLEOTIDE SEQUENCE</scope>
</reference>
<dbReference type="InterPro" id="IPR001314">
    <property type="entry name" value="Peptidase_S1A"/>
</dbReference>
<dbReference type="PROSITE" id="PS00135">
    <property type="entry name" value="TRYPSIN_SER"/>
    <property type="match status" value="1"/>
</dbReference>
<dbReference type="SUPFAM" id="SSF50494">
    <property type="entry name" value="Trypsin-like serine proteases"/>
    <property type="match status" value="2"/>
</dbReference>
<evidence type="ECO:0000256" key="3">
    <source>
        <dbReference type="ARBA" id="ARBA00022729"/>
    </source>
</evidence>
<keyword evidence="5" id="KW-0353">Hemolymph clotting</keyword>
<keyword evidence="3" id="KW-0732">Signal</keyword>
<dbReference type="GO" id="GO:0005615">
    <property type="term" value="C:extracellular space"/>
    <property type="evidence" value="ECO:0007669"/>
    <property type="project" value="TreeGrafter"/>
</dbReference>
<proteinExistence type="predicted"/>
<dbReference type="InterPro" id="IPR050127">
    <property type="entry name" value="Serine_Proteases_S1"/>
</dbReference>
<dbReference type="CDD" id="cd00190">
    <property type="entry name" value="Tryp_SPc"/>
    <property type="match status" value="2"/>
</dbReference>
<dbReference type="PANTHER" id="PTHR24264">
    <property type="entry name" value="TRYPSIN-RELATED"/>
    <property type="match status" value="1"/>
</dbReference>
<accession>A0A077ZGL8</accession>
<dbReference type="PROSITE" id="PS00134">
    <property type="entry name" value="TRYPSIN_HIS"/>
    <property type="match status" value="2"/>
</dbReference>
<keyword evidence="6 10" id="KW-0720">Serine protease</keyword>
<dbReference type="SMART" id="SM00020">
    <property type="entry name" value="Tryp_SPc"/>
    <property type="match status" value="2"/>
</dbReference>
<dbReference type="Proteomes" id="UP000030665">
    <property type="component" value="Unassembled WGS sequence"/>
</dbReference>
<keyword evidence="12" id="KW-0472">Membrane</keyword>
<evidence type="ECO:0000256" key="2">
    <source>
        <dbReference type="ARBA" id="ARBA00022670"/>
    </source>
</evidence>
<dbReference type="Pfam" id="PF00089">
    <property type="entry name" value="Trypsin"/>
    <property type="match status" value="2"/>
</dbReference>
<dbReference type="InterPro" id="IPR009003">
    <property type="entry name" value="Peptidase_S1_PA"/>
</dbReference>
<dbReference type="InterPro" id="IPR043504">
    <property type="entry name" value="Peptidase_S1_PA_chymotrypsin"/>
</dbReference>
<reference evidence="12" key="2">
    <citation type="submission" date="2014-03" db="EMBL/GenBank/DDBJ databases">
        <title>The whipworm genome and dual-species transcriptomics of an intimate host-pathogen interaction.</title>
        <authorList>
            <person name="Foth B.J."/>
            <person name="Tsai I.J."/>
            <person name="Reid A.J."/>
            <person name="Bancroft A.J."/>
            <person name="Nichol S."/>
            <person name="Tracey A."/>
            <person name="Holroyd N."/>
            <person name="Cotton J.A."/>
            <person name="Stanley E.J."/>
            <person name="Zarowiecki M."/>
            <person name="Liu J.Z."/>
            <person name="Huckvale T."/>
            <person name="Cooper P.J."/>
            <person name="Grencis R.K."/>
            <person name="Berriman M."/>
        </authorList>
    </citation>
    <scope>NUCLEOTIDE SEQUENCE [LARGE SCALE GENOMIC DNA]</scope>
</reference>
<feature type="domain" description="Peptidase S1" evidence="11">
    <location>
        <begin position="42"/>
        <end position="293"/>
    </location>
</feature>
<sequence length="656" mass="73455">MSVEEMAAPALVAECRHIRPEEATKYPCGVSKFPITAPGNRISNGWEAAKHSLPWHVFLMMYDSPEERRGEQCGGSLIRIKPANVTDLVLTAAHCVKSPRTLMDHPVDRMVVVVGVHDRTDPRRTKVRVKKFVTANYKGDKGGKENDIALLRLKNGVPYTDYTRPVCLPSKSDKLPVGKECYVSGHGATFMLNPASTSNKLLMVDVNILTEEQCSKDMDPGKPFNHSIQFCAGSNDRSARAGDSGGPLVCKKENSFVLYGIVSFGSNDARYFDRSGKYTFVPPFVEWIEQMEKQLPPSDEKLPVDAVHEYLTQNEMAQIERNKTLNAMKKPTRVAQKPVALSPSEYKCGVPSPEYPILLSPTGMNRIVNGWEAEKHSLPWMVLLNSPDPYNKHVTQSCGGSLIQVHPGNRTDLVLTAAHCLKKTADSPDKKPSDISVFVGIHHQYADDSVRKRVMVQSYKIHEKYDPKQFHNDIALLKLEKAVPFSEITRPVCLPEQDEEIEVGTVCLIAGWGKTSHHATILESELKMTTAPVADFNECSQNLPITVYEEQVLCTKPESRRGFCYGDSGGPLICKQNDRWVQFGVVSFSPQRCATTFDKYARVSNYIEWIVQQDKLLPGTKEEFPYEDLVEYRSPMEIVTGTRKPSSVSSPWLSRF</sequence>
<dbReference type="Gene3D" id="2.40.10.10">
    <property type="entry name" value="Trypsin-like serine proteases"/>
    <property type="match status" value="2"/>
</dbReference>
<keyword evidence="2 10" id="KW-0645">Protease</keyword>
<dbReference type="STRING" id="36087.A0A077ZGL8"/>
<dbReference type="FunFam" id="2.40.10.10:FF:000120">
    <property type="entry name" value="Putative serine protease"/>
    <property type="match status" value="1"/>
</dbReference>
<evidence type="ECO:0000313" key="12">
    <source>
        <dbReference type="EMBL" id="CDW57755.1"/>
    </source>
</evidence>
<dbReference type="GO" id="GO:0006508">
    <property type="term" value="P:proteolysis"/>
    <property type="evidence" value="ECO:0007669"/>
    <property type="project" value="UniProtKB-KW"/>
</dbReference>